<proteinExistence type="predicted"/>
<dbReference type="KEGG" id="tact:SG35_012585"/>
<protein>
    <submittedName>
        <fullName evidence="2">DUF2141 domain-containing protein</fullName>
    </submittedName>
</protein>
<feature type="chain" id="PRO_5042254428" evidence="1">
    <location>
        <begin position="24"/>
        <end position="142"/>
    </location>
</feature>
<sequence>MIKTINTLFITGAFTLSSFFAHSANIQLEITGIKNDQGKLYIQLFHGEENYNQGKAELATMTKAKSGNATLIFQDVDSGEYALRFYHDENNNGKLDSNLFGIPTEGYGFSNNAMPNFGPAKYQEMKFQVNGGDLKLSSKVIY</sequence>
<dbReference type="RefSeq" id="WP_152646663.1">
    <property type="nucleotide sequence ID" value="NZ_CP059735.1"/>
</dbReference>
<keyword evidence="1" id="KW-0732">Signal</keyword>
<evidence type="ECO:0000313" key="3">
    <source>
        <dbReference type="Proteomes" id="UP000032568"/>
    </source>
</evidence>
<dbReference type="Pfam" id="PF09912">
    <property type="entry name" value="DUF2141"/>
    <property type="match status" value="1"/>
</dbReference>
<evidence type="ECO:0000256" key="1">
    <source>
        <dbReference type="SAM" id="SignalP"/>
    </source>
</evidence>
<feature type="signal peptide" evidence="1">
    <location>
        <begin position="1"/>
        <end position="23"/>
    </location>
</feature>
<keyword evidence="3" id="KW-1185">Reference proteome</keyword>
<dbReference type="EMBL" id="CP059735">
    <property type="protein sequence ID" value="WDE01384.1"/>
    <property type="molecule type" value="Genomic_DNA"/>
</dbReference>
<dbReference type="AlphaFoldDB" id="A0AAE9YW01"/>
<dbReference type="InterPro" id="IPR018673">
    <property type="entry name" value="DUF2141"/>
</dbReference>
<accession>A0AAE9YW01</accession>
<gene>
    <name evidence="2" type="ORF">SG35_012585</name>
</gene>
<dbReference type="Proteomes" id="UP000032568">
    <property type="component" value="Chromosome"/>
</dbReference>
<reference evidence="2 3" key="1">
    <citation type="journal article" date="2015" name="Genome Announc.">
        <title>Draft Genome Sequences of Marine Isolates of Thalassomonas viridans and Thalassomonas actiniarum.</title>
        <authorList>
            <person name="Olonade I."/>
            <person name="van Zyl L.J."/>
            <person name="Trindade M."/>
        </authorList>
    </citation>
    <scope>NUCLEOTIDE SEQUENCE [LARGE SCALE GENOMIC DNA]</scope>
    <source>
        <strain evidence="2 3">A5K-106</strain>
    </source>
</reference>
<evidence type="ECO:0000313" key="2">
    <source>
        <dbReference type="EMBL" id="WDE01384.1"/>
    </source>
</evidence>
<reference evidence="2 3" key="2">
    <citation type="journal article" date="2022" name="Mar. Drugs">
        <title>Bioassay-Guided Fractionation Leads to the Detection of Cholic Acid Generated by the Rare Thalassomonas sp.</title>
        <authorList>
            <person name="Pheiffer F."/>
            <person name="Schneider Y.K."/>
            <person name="Hansen E.H."/>
            <person name="Andersen J.H."/>
            <person name="Isaksson J."/>
            <person name="Busche T."/>
            <person name="R C."/>
            <person name="Kalinowski J."/>
            <person name="Zyl L.V."/>
            <person name="Trindade M."/>
        </authorList>
    </citation>
    <scope>NUCLEOTIDE SEQUENCE [LARGE SCALE GENOMIC DNA]</scope>
    <source>
        <strain evidence="2 3">A5K-106</strain>
    </source>
</reference>
<name>A0AAE9YW01_9GAMM</name>
<organism evidence="2 3">
    <name type="scientific">Thalassomonas actiniarum</name>
    <dbReference type="NCBI Taxonomy" id="485447"/>
    <lineage>
        <taxon>Bacteria</taxon>
        <taxon>Pseudomonadati</taxon>
        <taxon>Pseudomonadota</taxon>
        <taxon>Gammaproteobacteria</taxon>
        <taxon>Alteromonadales</taxon>
        <taxon>Colwelliaceae</taxon>
        <taxon>Thalassomonas</taxon>
    </lineage>
</organism>